<feature type="region of interest" description="Disordered" evidence="4">
    <location>
        <begin position="221"/>
        <end position="240"/>
    </location>
</feature>
<protein>
    <recommendedName>
        <fullName evidence="2">Replication termination factor 2</fullName>
    </recommendedName>
    <alternativeName>
        <fullName evidence="3">Replication termination factor 2 domain-containing protein 1</fullName>
    </alternativeName>
</protein>
<reference evidence="6" key="1">
    <citation type="submission" date="2025-08" db="UniProtKB">
        <authorList>
            <consortium name="RefSeq"/>
        </authorList>
    </citation>
    <scope>IDENTIFICATION</scope>
    <source>
        <tissue evidence="6">Gonads</tissue>
    </source>
</reference>
<comment type="similarity">
    <text evidence="1">Belongs to the rtf2 family.</text>
</comment>
<dbReference type="InterPro" id="IPR027799">
    <property type="entry name" value="Rtf2_RING-finger"/>
</dbReference>
<dbReference type="FunCoup" id="A0A6J2XTY0">
    <property type="interactions" value="2461"/>
</dbReference>
<keyword evidence="5" id="KW-1185">Reference proteome</keyword>
<dbReference type="GO" id="GO:0005634">
    <property type="term" value="C:nucleus"/>
    <property type="evidence" value="ECO:0007669"/>
    <property type="project" value="TreeGrafter"/>
</dbReference>
<evidence type="ECO:0000313" key="6">
    <source>
        <dbReference type="RefSeq" id="XP_030754019.1"/>
    </source>
</evidence>
<gene>
    <name evidence="6" type="primary">LOC115880848</name>
</gene>
<dbReference type="OrthoDB" id="247013at2759"/>
<evidence type="ECO:0000256" key="3">
    <source>
        <dbReference type="ARBA" id="ARBA00030367"/>
    </source>
</evidence>
<dbReference type="CDD" id="cd16653">
    <property type="entry name" value="RING-like_Rtf2"/>
    <property type="match status" value="1"/>
</dbReference>
<proteinExistence type="inferred from homology"/>
<name>A0A6J2XTY0_SITOR</name>
<evidence type="ECO:0000313" key="5">
    <source>
        <dbReference type="Proteomes" id="UP000504635"/>
    </source>
</evidence>
<accession>A0A6J2XTY0</accession>
<dbReference type="GO" id="GO:0006274">
    <property type="term" value="P:DNA replication termination"/>
    <property type="evidence" value="ECO:0007669"/>
    <property type="project" value="TreeGrafter"/>
</dbReference>
<organism evidence="5 6">
    <name type="scientific">Sitophilus oryzae</name>
    <name type="common">Rice weevil</name>
    <name type="synonym">Curculio oryzae</name>
    <dbReference type="NCBI Taxonomy" id="7048"/>
    <lineage>
        <taxon>Eukaryota</taxon>
        <taxon>Metazoa</taxon>
        <taxon>Ecdysozoa</taxon>
        <taxon>Arthropoda</taxon>
        <taxon>Hexapoda</taxon>
        <taxon>Insecta</taxon>
        <taxon>Pterygota</taxon>
        <taxon>Neoptera</taxon>
        <taxon>Endopterygota</taxon>
        <taxon>Coleoptera</taxon>
        <taxon>Polyphaga</taxon>
        <taxon>Cucujiformia</taxon>
        <taxon>Curculionidae</taxon>
        <taxon>Dryophthorinae</taxon>
        <taxon>Sitophilus</taxon>
    </lineage>
</organism>
<dbReference type="InterPro" id="IPR006735">
    <property type="entry name" value="Rtf2"/>
</dbReference>
<dbReference type="PANTHER" id="PTHR12775:SF0">
    <property type="entry name" value="REPLICATION TERMINATION FACTOR 2"/>
    <property type="match status" value="1"/>
</dbReference>
<dbReference type="Proteomes" id="UP000504635">
    <property type="component" value="Unplaced"/>
</dbReference>
<dbReference type="GeneID" id="115880848"/>
<evidence type="ECO:0000256" key="4">
    <source>
        <dbReference type="SAM" id="MobiDB-lite"/>
    </source>
</evidence>
<dbReference type="PANTHER" id="PTHR12775">
    <property type="entry name" value="PROTEIN C20ORF43 HOMOLOG"/>
    <property type="match status" value="1"/>
</dbReference>
<dbReference type="KEGG" id="soy:115880848"/>
<sequence>MGCDGGTIPRRDELVRVKKKPEQKDKDAELTALWKCCAITQQVLQKPIVVCHLGKLYSKMALIEALLDRRSLPEEFRHIKTLKDVQDVNLTKNPEYKNEDDKKEGSVDHRASPYICPVLGLEMDGKFRFVAVWGCGCVFSERAYKEIGTKNCNKCNKPFEDDDIVIMNGTTDEDMILMKQRMEVRQAKNKKNKEKKKIKVEPSTSGLAECKDKTIKGTKRSVTSKADDLSKRLKTGPSNSMSLSKIGNVIASGKAIKPEEIKKMASSYSIANDKKATDVYKSLFTTHKSEKEQDRAHWITYNPFYN</sequence>
<dbReference type="InParanoid" id="A0A6J2XTY0"/>
<dbReference type="AlphaFoldDB" id="A0A6J2XTY0"/>
<dbReference type="Pfam" id="PF04641">
    <property type="entry name" value="Rtf2"/>
    <property type="match status" value="1"/>
</dbReference>
<dbReference type="RefSeq" id="XP_030754019.1">
    <property type="nucleotide sequence ID" value="XM_030898159.1"/>
</dbReference>
<evidence type="ECO:0000256" key="1">
    <source>
        <dbReference type="ARBA" id="ARBA00009885"/>
    </source>
</evidence>
<evidence type="ECO:0000256" key="2">
    <source>
        <dbReference type="ARBA" id="ARBA00015157"/>
    </source>
</evidence>